<dbReference type="PANTHER" id="PTHR10527">
    <property type="entry name" value="IMPORTIN BETA"/>
    <property type="match status" value="1"/>
</dbReference>
<comment type="subcellular location">
    <subcellularLocation>
        <location evidence="2">Cytoplasm</location>
    </subcellularLocation>
    <subcellularLocation>
        <location evidence="1">Nucleus</location>
    </subcellularLocation>
</comment>
<dbReference type="InterPro" id="IPR040122">
    <property type="entry name" value="Importin_beta"/>
</dbReference>
<dbReference type="Pfam" id="PF18829">
    <property type="entry name" value="Importin_rep_6"/>
    <property type="match status" value="1"/>
</dbReference>
<dbReference type="SUPFAM" id="SSF48371">
    <property type="entry name" value="ARM repeat"/>
    <property type="match status" value="2"/>
</dbReference>
<protein>
    <recommendedName>
        <fullName evidence="9">Importin N-terminal domain-containing protein</fullName>
    </recommendedName>
</protein>
<evidence type="ECO:0000256" key="7">
    <source>
        <dbReference type="ARBA" id="ARBA00022990"/>
    </source>
</evidence>
<dbReference type="InterPro" id="IPR016024">
    <property type="entry name" value="ARM-type_fold"/>
</dbReference>
<evidence type="ECO:0000256" key="4">
    <source>
        <dbReference type="ARBA" id="ARBA00022490"/>
    </source>
</evidence>
<evidence type="ECO:0000256" key="5">
    <source>
        <dbReference type="ARBA" id="ARBA00022737"/>
    </source>
</evidence>
<dbReference type="Pfam" id="PF25574">
    <property type="entry name" value="TPR_IMB1"/>
    <property type="match status" value="1"/>
</dbReference>
<evidence type="ECO:0000313" key="10">
    <source>
        <dbReference type="EnsemblMetazoa" id="ACUA014862-PA"/>
    </source>
</evidence>
<dbReference type="PROSITE" id="PS50166">
    <property type="entry name" value="IMPORTIN_B_NT"/>
    <property type="match status" value="1"/>
</dbReference>
<evidence type="ECO:0000256" key="2">
    <source>
        <dbReference type="ARBA" id="ARBA00004496"/>
    </source>
</evidence>
<evidence type="ECO:0000313" key="11">
    <source>
        <dbReference type="Proteomes" id="UP000075883"/>
    </source>
</evidence>
<dbReference type="InterPro" id="IPR040928">
    <property type="entry name" value="Importin_rep_5"/>
</dbReference>
<keyword evidence="7" id="KW-0007">Acetylation</keyword>
<keyword evidence="4" id="KW-0963">Cytoplasm</keyword>
<dbReference type="InterPro" id="IPR058584">
    <property type="entry name" value="IMB1_TNPO1-like_TPR"/>
</dbReference>
<dbReference type="GO" id="GO:0005737">
    <property type="term" value="C:cytoplasm"/>
    <property type="evidence" value="ECO:0007669"/>
    <property type="project" value="UniProtKB-SubCell"/>
</dbReference>
<dbReference type="VEuPathDB" id="VectorBase:ACUA014862"/>
<evidence type="ECO:0000256" key="1">
    <source>
        <dbReference type="ARBA" id="ARBA00004123"/>
    </source>
</evidence>
<dbReference type="InterPro" id="IPR057672">
    <property type="entry name" value="TPR_IPO4/5"/>
</dbReference>
<dbReference type="Gene3D" id="1.25.10.10">
    <property type="entry name" value="Leucine-rich Repeat Variant"/>
    <property type="match status" value="1"/>
</dbReference>
<dbReference type="GO" id="GO:0006606">
    <property type="term" value="P:protein import into nucleus"/>
    <property type="evidence" value="ECO:0007669"/>
    <property type="project" value="InterPro"/>
</dbReference>
<dbReference type="Pfam" id="PF18808">
    <property type="entry name" value="Importin_rep_4"/>
    <property type="match status" value="1"/>
</dbReference>
<dbReference type="InterPro" id="IPR001494">
    <property type="entry name" value="Importin-beta_N"/>
</dbReference>
<dbReference type="EMBL" id="AXCM01007023">
    <property type="status" value="NOT_ANNOTATED_CDS"/>
    <property type="molecule type" value="Genomic_DNA"/>
</dbReference>
<evidence type="ECO:0000259" key="9">
    <source>
        <dbReference type="PROSITE" id="PS50166"/>
    </source>
</evidence>
<keyword evidence="3" id="KW-0813">Transport</keyword>
<feature type="domain" description="Importin N-terminal" evidence="9">
    <location>
        <begin position="43"/>
        <end position="97"/>
    </location>
</feature>
<dbReference type="InterPro" id="IPR041389">
    <property type="entry name" value="Importin_rep_6"/>
</dbReference>
<dbReference type="Pfam" id="PF25780">
    <property type="entry name" value="TPR_IPO5"/>
    <property type="match status" value="1"/>
</dbReference>
<organism evidence="10 11">
    <name type="scientific">Anopheles culicifacies</name>
    <dbReference type="NCBI Taxonomy" id="139723"/>
    <lineage>
        <taxon>Eukaryota</taxon>
        <taxon>Metazoa</taxon>
        <taxon>Ecdysozoa</taxon>
        <taxon>Arthropoda</taxon>
        <taxon>Hexapoda</taxon>
        <taxon>Insecta</taxon>
        <taxon>Pterygota</taxon>
        <taxon>Neoptera</taxon>
        <taxon>Endopterygota</taxon>
        <taxon>Diptera</taxon>
        <taxon>Nematocera</taxon>
        <taxon>Culicoidea</taxon>
        <taxon>Culicidae</taxon>
        <taxon>Anophelinae</taxon>
        <taxon>Anopheles</taxon>
        <taxon>culicifacies species complex</taxon>
    </lineage>
</organism>
<dbReference type="InterPro" id="IPR041653">
    <property type="entry name" value="Importin_rep_4"/>
</dbReference>
<dbReference type="AlphaFoldDB" id="A0A182MCE6"/>
<keyword evidence="6" id="KW-0653">Protein transport</keyword>
<accession>A0A182MCE6</accession>
<keyword evidence="8" id="KW-0539">Nucleus</keyword>
<reference evidence="10" key="2">
    <citation type="submission" date="2020-05" db="UniProtKB">
        <authorList>
            <consortium name="EnsemblMetazoa"/>
        </authorList>
    </citation>
    <scope>IDENTIFICATION</scope>
    <source>
        <strain evidence="10">A-37</strain>
    </source>
</reference>
<dbReference type="STRING" id="139723.A0A182MCE6"/>
<dbReference type="GO" id="GO:0031267">
    <property type="term" value="F:small GTPase binding"/>
    <property type="evidence" value="ECO:0007669"/>
    <property type="project" value="InterPro"/>
</dbReference>
<dbReference type="Pfam" id="PF18816">
    <property type="entry name" value="Importin_rep_5"/>
    <property type="match status" value="1"/>
</dbReference>
<dbReference type="Pfam" id="PF02985">
    <property type="entry name" value="HEAT"/>
    <property type="match status" value="1"/>
</dbReference>
<keyword evidence="5" id="KW-0677">Repeat</keyword>
<keyword evidence="11" id="KW-1185">Reference proteome</keyword>
<dbReference type="InterPro" id="IPR011989">
    <property type="entry name" value="ARM-like"/>
</dbReference>
<evidence type="ECO:0000256" key="3">
    <source>
        <dbReference type="ARBA" id="ARBA00022448"/>
    </source>
</evidence>
<sequence length="1161" mass="130165">MAAGDQEQFQQLMGSLLSTDNDVRTQAEEVYNGLPCETKVPHLLGTIQNPQMAEDARMLAAVLLRRLFSSEFHEFYEPLPPESKEPLKQQILLTLQQNESGSMRRKICEMVAEVARCMIDDDGNNEWPEFLQFLFHCHNSTNVQLQEAALRIFASVPGIFGNQQAQHLPLIKQMFVKYLEPSSNQEVRFQAVRAYGAFVLLHDKEEDVKRQFADLLPQVIMITAESIELGDPQNLMQLLIDMAEGVPKFFRPQLEPIFELCMKVFSTVDMEDNLRHLALEMMVSLAENASAMVRKRAEKYIAALVPLILQMMTDLEDDDEWSVSDKIAEDDTSDNNVIAESALDRLACGLGGKMILPYIVNNIPNMLLSPDWKQRHAALMAISAAGEGCQKQMEAMLENIMQGVLKYLVDPHPRVRYAACNAIGQMATDFAPIFEKKFHEQVIPGLLNLLDDVENPRVQAHAGAALVNFSEDCPKNILTRYLDAIMAKLEMILTTKFKELVEKGTKLVLEQVVTTIASVADTTEKDFVVYYDRLMPSLKYIIKNGDTDELKLLRGKTIECVSLIGLAVGAEKFMSDASDVMDMLLKTHTEGDLPDDDPQTSYLISAWARICKILGKQFEQFLPLVMGPVMRTASMKPEVALLDNDEMQGVENDSNWQFVNLGEQQNFVIRTAGLEDKASACEMLVCYARELKDGFANYAEEVVRLMVPMLKFYFHDGVRTAAAESLPYLLDCAKIKGPNYLEGMWLYICPELLKAIDSEPEADVLTELLHSLARCIETLGGACLSNEAMEEVLKIIDKFMQQHFEKEEKRAQARKEEDYDDGVEEQLAEEDDADIYLLSRISDIIHSLFVTYKDAFLPSFQRVVPHFVKLLQASNPWADRQWGLCIFDDLIEYTGALCAQYQPFFLQPMLEYIKDEQPEVRQAAVYGCGVLGQFGGEQFAVTCAQALPLLVEVIMAPDSREPENVNPTENAISAVTKILKYNNTAITNRDEIIALWFTWLPVGEDEDEAVYVYGYLCDLIQANHPVILGENNVNLPRIVSIIASCFYREAVTVPHPEAERMLSIVKQIEGNPDLFQACINTLSAEQKAALEGAYRAAAEAAAAAAAAAGVSVAGVTHYELCDVLDTKIDTTLLGTPCWFATWVSLASCFMMQETLAGLNFN</sequence>
<evidence type="ECO:0000256" key="8">
    <source>
        <dbReference type="ARBA" id="ARBA00023242"/>
    </source>
</evidence>
<dbReference type="GO" id="GO:0005634">
    <property type="term" value="C:nucleus"/>
    <property type="evidence" value="ECO:0007669"/>
    <property type="project" value="UniProtKB-SubCell"/>
</dbReference>
<proteinExistence type="predicted"/>
<dbReference type="Proteomes" id="UP000075883">
    <property type="component" value="Unassembled WGS sequence"/>
</dbReference>
<reference evidence="11" key="1">
    <citation type="submission" date="2013-09" db="EMBL/GenBank/DDBJ databases">
        <title>The Genome Sequence of Anopheles culicifacies species A.</title>
        <authorList>
            <consortium name="The Broad Institute Genomics Platform"/>
            <person name="Neafsey D.E."/>
            <person name="Besansky N."/>
            <person name="Howell P."/>
            <person name="Walton C."/>
            <person name="Young S.K."/>
            <person name="Zeng Q."/>
            <person name="Gargeya S."/>
            <person name="Fitzgerald M."/>
            <person name="Haas B."/>
            <person name="Abouelleil A."/>
            <person name="Allen A.W."/>
            <person name="Alvarado L."/>
            <person name="Arachchi H.M."/>
            <person name="Berlin A.M."/>
            <person name="Chapman S.B."/>
            <person name="Gainer-Dewar J."/>
            <person name="Goldberg J."/>
            <person name="Griggs A."/>
            <person name="Gujja S."/>
            <person name="Hansen M."/>
            <person name="Howarth C."/>
            <person name="Imamovic A."/>
            <person name="Ireland A."/>
            <person name="Larimer J."/>
            <person name="McCowan C."/>
            <person name="Murphy C."/>
            <person name="Pearson M."/>
            <person name="Poon T.W."/>
            <person name="Priest M."/>
            <person name="Roberts A."/>
            <person name="Saif S."/>
            <person name="Shea T."/>
            <person name="Sisk P."/>
            <person name="Sykes S."/>
            <person name="Wortman J."/>
            <person name="Nusbaum C."/>
            <person name="Birren B."/>
        </authorList>
    </citation>
    <scope>NUCLEOTIDE SEQUENCE [LARGE SCALE GENOMIC DNA]</scope>
    <source>
        <strain evidence="11">A-37</strain>
    </source>
</reference>
<dbReference type="EnsemblMetazoa" id="ACUA014862-RA">
    <property type="protein sequence ID" value="ACUA014862-PA"/>
    <property type="gene ID" value="ACUA014862"/>
</dbReference>
<dbReference type="Pfam" id="PF13513">
    <property type="entry name" value="HEAT_EZ"/>
    <property type="match status" value="1"/>
</dbReference>
<dbReference type="InterPro" id="IPR000357">
    <property type="entry name" value="HEAT"/>
</dbReference>
<name>A0A182MCE6_9DIPT</name>
<evidence type="ECO:0000256" key="6">
    <source>
        <dbReference type="ARBA" id="ARBA00022927"/>
    </source>
</evidence>